<sequence length="393" mass="42344">MSEQTADRREPSSLPGSSGFCLDEFAAVRAAFDEQLASGEELGAALCVTVDGDPVLDLWGGYADPGRSAPWRPDTLVNVFSITKTMTALCALLLVDRGELDIHERVAHYWPEFAANGKGEIEIRHLLSHTSGVSGWERPIEVADLYDAEAAAARLAAQPPWWEPGSASAYHALSYGHLIGAVVRRITGRSLGRFFAEELAGPLGADFHIGTGPEHFDRIATLVQPELPEFDMAALDQDSILVKTLTSPLLDVAETATPGWRQAEIGAVNGHGNARSVARVQSLISCGGELGGRKFLSPKTIELIFEQQADGVDLALLTPLRFGIGYGLPQPQTAPHVPTGRVCWWAGYGGAMVVNDLDRRITFAYTMNRMAAGLFGSDRSDVYLRATFEAVPS</sequence>
<dbReference type="RefSeq" id="WP_215918392.1">
    <property type="nucleotide sequence ID" value="NZ_JAHKNI010000005.1"/>
</dbReference>
<dbReference type="Proteomes" id="UP000733379">
    <property type="component" value="Unassembled WGS sequence"/>
</dbReference>
<feature type="domain" description="Beta-lactamase-related" evidence="1">
    <location>
        <begin position="28"/>
        <end position="372"/>
    </location>
</feature>
<dbReference type="InterPro" id="IPR052907">
    <property type="entry name" value="Beta-lactamase/esterase"/>
</dbReference>
<protein>
    <submittedName>
        <fullName evidence="2">Beta-lactamase family protein</fullName>
    </submittedName>
</protein>
<organism evidence="2 3">
    <name type="scientific">Nocardia albiluteola</name>
    <dbReference type="NCBI Taxonomy" id="2842303"/>
    <lineage>
        <taxon>Bacteria</taxon>
        <taxon>Bacillati</taxon>
        <taxon>Actinomycetota</taxon>
        <taxon>Actinomycetes</taxon>
        <taxon>Mycobacteriales</taxon>
        <taxon>Nocardiaceae</taxon>
        <taxon>Nocardia</taxon>
    </lineage>
</organism>
<evidence type="ECO:0000259" key="1">
    <source>
        <dbReference type="Pfam" id="PF00144"/>
    </source>
</evidence>
<gene>
    <name evidence="2" type="ORF">KO481_18575</name>
</gene>
<dbReference type="PANTHER" id="PTHR43319:SF3">
    <property type="entry name" value="BETA-LACTAMASE-RELATED DOMAIN-CONTAINING PROTEIN"/>
    <property type="match status" value="1"/>
</dbReference>
<dbReference type="SUPFAM" id="SSF56601">
    <property type="entry name" value="beta-lactamase/transpeptidase-like"/>
    <property type="match status" value="1"/>
</dbReference>
<dbReference type="InterPro" id="IPR012338">
    <property type="entry name" value="Beta-lactam/transpept-like"/>
</dbReference>
<evidence type="ECO:0000313" key="2">
    <source>
        <dbReference type="EMBL" id="MBU3063530.1"/>
    </source>
</evidence>
<name>A0ABS6AZP8_9NOCA</name>
<dbReference type="InterPro" id="IPR001466">
    <property type="entry name" value="Beta-lactam-related"/>
</dbReference>
<dbReference type="PANTHER" id="PTHR43319">
    <property type="entry name" value="BETA-LACTAMASE-RELATED"/>
    <property type="match status" value="1"/>
</dbReference>
<proteinExistence type="predicted"/>
<keyword evidence="3" id="KW-1185">Reference proteome</keyword>
<dbReference type="Gene3D" id="3.40.710.10">
    <property type="entry name" value="DD-peptidase/beta-lactamase superfamily"/>
    <property type="match status" value="1"/>
</dbReference>
<comment type="caution">
    <text evidence="2">The sequence shown here is derived from an EMBL/GenBank/DDBJ whole genome shotgun (WGS) entry which is preliminary data.</text>
</comment>
<evidence type="ECO:0000313" key="3">
    <source>
        <dbReference type="Proteomes" id="UP000733379"/>
    </source>
</evidence>
<accession>A0ABS6AZP8</accession>
<dbReference type="Pfam" id="PF00144">
    <property type="entry name" value="Beta-lactamase"/>
    <property type="match status" value="1"/>
</dbReference>
<dbReference type="EMBL" id="JAHKNI010000005">
    <property type="protein sequence ID" value="MBU3063530.1"/>
    <property type="molecule type" value="Genomic_DNA"/>
</dbReference>
<reference evidence="2 3" key="1">
    <citation type="submission" date="2021-06" db="EMBL/GenBank/DDBJ databases">
        <title>Actinomycetes sequencing.</title>
        <authorList>
            <person name="Shan Q."/>
        </authorList>
    </citation>
    <scope>NUCLEOTIDE SEQUENCE [LARGE SCALE GENOMIC DNA]</scope>
    <source>
        <strain evidence="2 3">NEAU-G5</strain>
    </source>
</reference>